<dbReference type="NCBIfam" id="TIGR00487">
    <property type="entry name" value="IF-2"/>
    <property type="match status" value="1"/>
</dbReference>
<dbReference type="InterPro" id="IPR009000">
    <property type="entry name" value="Transl_B-barrel_sf"/>
</dbReference>
<comment type="similarity">
    <text evidence="1 8 9">Belongs to the TRAFAC class translation factor GTPase superfamily. Classic translation factor GTPase family. IF-2 subfamily.</text>
</comment>
<evidence type="ECO:0000259" key="10">
    <source>
        <dbReference type="PROSITE" id="PS51722"/>
    </source>
</evidence>
<dbReference type="InterPro" id="IPR006847">
    <property type="entry name" value="IF2_N"/>
</dbReference>
<evidence type="ECO:0000256" key="8">
    <source>
        <dbReference type="HAMAP-Rule" id="MF_00100"/>
    </source>
</evidence>
<dbReference type="InterPro" id="IPR036925">
    <property type="entry name" value="TIF_IF2_dom3_sf"/>
</dbReference>
<dbReference type="InterPro" id="IPR023115">
    <property type="entry name" value="TIF_IF2_dom3"/>
</dbReference>
<dbReference type="InterPro" id="IPR000178">
    <property type="entry name" value="TF_IF2_bacterial-like"/>
</dbReference>
<dbReference type="PANTHER" id="PTHR43381">
    <property type="entry name" value="TRANSLATION INITIATION FACTOR IF-2-RELATED"/>
    <property type="match status" value="1"/>
</dbReference>
<evidence type="ECO:0000256" key="3">
    <source>
        <dbReference type="ARBA" id="ARBA00022540"/>
    </source>
</evidence>
<dbReference type="InterPro" id="IPR053905">
    <property type="entry name" value="EF-G-like_DII"/>
</dbReference>
<dbReference type="Gene3D" id="3.40.50.300">
    <property type="entry name" value="P-loop containing nucleotide triphosphate hydrolases"/>
    <property type="match status" value="1"/>
</dbReference>
<dbReference type="GO" id="GO:0003924">
    <property type="term" value="F:GTPase activity"/>
    <property type="evidence" value="ECO:0007669"/>
    <property type="project" value="UniProtKB-UniRule"/>
</dbReference>
<dbReference type="Proteomes" id="UP000028537">
    <property type="component" value="Unassembled WGS sequence"/>
</dbReference>
<dbReference type="HAMAP" id="MF_00100_B">
    <property type="entry name" value="IF_2_B"/>
    <property type="match status" value="1"/>
</dbReference>
<dbReference type="InterPro" id="IPR000795">
    <property type="entry name" value="T_Tr_GTP-bd_dom"/>
</dbReference>
<dbReference type="CDD" id="cd03692">
    <property type="entry name" value="mtIF2_IVc"/>
    <property type="match status" value="1"/>
</dbReference>
<dbReference type="GO" id="GO:0005829">
    <property type="term" value="C:cytosol"/>
    <property type="evidence" value="ECO:0007669"/>
    <property type="project" value="TreeGrafter"/>
</dbReference>
<evidence type="ECO:0000256" key="6">
    <source>
        <dbReference type="ARBA" id="ARBA00023134"/>
    </source>
</evidence>
<dbReference type="PRINTS" id="PR00315">
    <property type="entry name" value="ELONGATNFCT"/>
</dbReference>
<gene>
    <name evidence="8 11" type="primary">infB</name>
    <name evidence="11" type="ORF">UDIV_6980</name>
</gene>
<dbReference type="CDD" id="cd03702">
    <property type="entry name" value="IF2_mtIF2_II"/>
    <property type="match status" value="1"/>
</dbReference>
<feature type="domain" description="Tr-type G" evidence="10">
    <location>
        <begin position="120"/>
        <end position="287"/>
    </location>
</feature>
<evidence type="ECO:0000256" key="2">
    <source>
        <dbReference type="ARBA" id="ARBA00020675"/>
    </source>
</evidence>
<feature type="binding site" evidence="8">
    <location>
        <begin position="129"/>
        <end position="136"/>
    </location>
    <ligand>
        <name>GTP</name>
        <dbReference type="ChEBI" id="CHEBI:37565"/>
    </ligand>
</feature>
<dbReference type="InterPro" id="IPR027417">
    <property type="entry name" value="P-loop_NTPase"/>
</dbReference>
<protein>
    <recommendedName>
        <fullName evidence="2 8">Translation initiation factor IF-2</fullName>
    </recommendedName>
</protein>
<feature type="binding site" evidence="8">
    <location>
        <begin position="229"/>
        <end position="232"/>
    </location>
    <ligand>
        <name>GTP</name>
        <dbReference type="ChEBI" id="CHEBI:37565"/>
    </ligand>
</feature>
<dbReference type="SUPFAM" id="SSF50447">
    <property type="entry name" value="Translation proteins"/>
    <property type="match status" value="2"/>
</dbReference>
<evidence type="ECO:0000256" key="1">
    <source>
        <dbReference type="ARBA" id="ARBA00007733"/>
    </source>
</evidence>
<dbReference type="Gene3D" id="2.40.30.10">
    <property type="entry name" value="Translation factors"/>
    <property type="match status" value="2"/>
</dbReference>
<accession>A0A084EW88</accession>
<dbReference type="NCBIfam" id="TIGR00231">
    <property type="entry name" value="small_GTP"/>
    <property type="match status" value="1"/>
</dbReference>
<reference evidence="11 12" key="1">
    <citation type="submission" date="2014-02" db="EMBL/GenBank/DDBJ databases">
        <title>Genome sequence of Ureaplasma diversum strain 246.</title>
        <authorList>
            <person name="Sirand-Pugnet P."/>
            <person name="Breton M."/>
            <person name="Dordet-Frisoni E."/>
            <person name="Baranowski E."/>
            <person name="Barre A."/>
            <person name="Couture C."/>
            <person name="Dupuy V."/>
            <person name="Gaurivaud P."/>
            <person name="Jacob D."/>
            <person name="Lemaitre C."/>
            <person name="Manso-Silvan L."/>
            <person name="Nikolski M."/>
            <person name="Nouvel L.-X."/>
            <person name="Poumarat F."/>
            <person name="Tardy F."/>
            <person name="Thebault P."/>
            <person name="Theil S."/>
            <person name="Citti C."/>
            <person name="Thiaucourt F."/>
            <person name="Blanchard A."/>
        </authorList>
    </citation>
    <scope>NUCLEOTIDE SEQUENCE [LARGE SCALE GENOMIC DNA]</scope>
    <source>
        <strain evidence="11 12">NCTC 246</strain>
    </source>
</reference>
<comment type="function">
    <text evidence="7 8 9">One of the essential components for the initiation of protein synthesis. Protects formylmethionyl-tRNA from spontaneous hydrolysis and promotes its binding to the 30S ribosomal subunits. Also involved in the hydrolysis of GTP during the formation of the 70S ribosomal complex.</text>
</comment>
<dbReference type="Pfam" id="PF04760">
    <property type="entry name" value="IF2_N"/>
    <property type="match status" value="1"/>
</dbReference>
<feature type="binding site" evidence="8">
    <location>
        <begin position="175"/>
        <end position="179"/>
    </location>
    <ligand>
        <name>GTP</name>
        <dbReference type="ChEBI" id="CHEBI:37565"/>
    </ligand>
</feature>
<proteinExistence type="inferred from homology"/>
<dbReference type="RefSeq" id="WP_038103593.1">
    <property type="nucleotide sequence ID" value="NZ_JFDP01000088.1"/>
</dbReference>
<dbReference type="GO" id="GO:0003743">
    <property type="term" value="F:translation initiation factor activity"/>
    <property type="evidence" value="ECO:0007669"/>
    <property type="project" value="UniProtKB-UniRule"/>
</dbReference>
<dbReference type="Gene3D" id="3.40.50.10050">
    <property type="entry name" value="Translation initiation factor IF- 2, domain 3"/>
    <property type="match status" value="1"/>
</dbReference>
<evidence type="ECO:0000313" key="12">
    <source>
        <dbReference type="Proteomes" id="UP000028537"/>
    </source>
</evidence>
<evidence type="ECO:0000256" key="5">
    <source>
        <dbReference type="ARBA" id="ARBA00022917"/>
    </source>
</evidence>
<keyword evidence="4 8" id="KW-0547">Nucleotide-binding</keyword>
<dbReference type="InterPro" id="IPR015760">
    <property type="entry name" value="TIF_IF2"/>
</dbReference>
<dbReference type="AlphaFoldDB" id="A0A084EW88"/>
<keyword evidence="5 8" id="KW-0648">Protein biosynthesis</keyword>
<evidence type="ECO:0000256" key="7">
    <source>
        <dbReference type="ARBA" id="ARBA00025162"/>
    </source>
</evidence>
<dbReference type="eggNOG" id="COG0532">
    <property type="taxonomic scope" value="Bacteria"/>
</dbReference>
<dbReference type="SUPFAM" id="SSF52540">
    <property type="entry name" value="P-loop containing nucleoside triphosphate hydrolases"/>
    <property type="match status" value="1"/>
</dbReference>
<dbReference type="PROSITE" id="PS51722">
    <property type="entry name" value="G_TR_2"/>
    <property type="match status" value="1"/>
</dbReference>
<dbReference type="PANTHER" id="PTHR43381:SF5">
    <property type="entry name" value="TR-TYPE G DOMAIN-CONTAINING PROTEIN"/>
    <property type="match status" value="1"/>
</dbReference>
<dbReference type="Pfam" id="PF22042">
    <property type="entry name" value="EF-G_D2"/>
    <property type="match status" value="1"/>
</dbReference>
<dbReference type="FunFam" id="3.40.50.10050:FF:000001">
    <property type="entry name" value="Translation initiation factor IF-2"/>
    <property type="match status" value="1"/>
</dbReference>
<dbReference type="OrthoDB" id="9811804at2"/>
<dbReference type="GO" id="GO:0005525">
    <property type="term" value="F:GTP binding"/>
    <property type="evidence" value="ECO:0007669"/>
    <property type="project" value="UniProtKB-KW"/>
</dbReference>
<dbReference type="FunFam" id="3.40.50.300:FF:000019">
    <property type="entry name" value="Translation initiation factor IF-2"/>
    <property type="match status" value="1"/>
</dbReference>
<comment type="caution">
    <text evidence="11">The sequence shown here is derived from an EMBL/GenBank/DDBJ whole genome shotgun (WGS) entry which is preliminary data.</text>
</comment>
<evidence type="ECO:0000256" key="9">
    <source>
        <dbReference type="RuleBase" id="RU000644"/>
    </source>
</evidence>
<feature type="region of interest" description="G-domain" evidence="8">
    <location>
        <begin position="123"/>
        <end position="271"/>
    </location>
</feature>
<organism evidence="11 12">
    <name type="scientific">Ureaplasma diversum NCTC 246</name>
    <dbReference type="NCBI Taxonomy" id="1188241"/>
    <lineage>
        <taxon>Bacteria</taxon>
        <taxon>Bacillati</taxon>
        <taxon>Mycoplasmatota</taxon>
        <taxon>Mycoplasmoidales</taxon>
        <taxon>Mycoplasmoidaceae</taxon>
        <taxon>Ureaplasma</taxon>
    </lineage>
</organism>
<dbReference type="FunFam" id="2.40.30.10:FF:000008">
    <property type="entry name" value="Translation initiation factor IF-2"/>
    <property type="match status" value="1"/>
</dbReference>
<keyword evidence="8" id="KW-0963">Cytoplasm</keyword>
<keyword evidence="3 8" id="KW-0396">Initiation factor</keyword>
<dbReference type="SUPFAM" id="SSF52156">
    <property type="entry name" value="Initiation factor IF2/eIF5b, domain 3"/>
    <property type="match status" value="1"/>
</dbReference>
<evidence type="ECO:0000313" key="11">
    <source>
        <dbReference type="EMBL" id="KEZ22230.1"/>
    </source>
</evidence>
<dbReference type="Pfam" id="PF00009">
    <property type="entry name" value="GTP_EFTU"/>
    <property type="match status" value="1"/>
</dbReference>
<dbReference type="FunFam" id="2.40.30.10:FF:000007">
    <property type="entry name" value="Translation initiation factor IF-2"/>
    <property type="match status" value="1"/>
</dbReference>
<comment type="subcellular location">
    <subcellularLocation>
        <location evidence="8">Cytoplasm</location>
    </subcellularLocation>
</comment>
<name>A0A084EW88_9BACT</name>
<evidence type="ECO:0000256" key="4">
    <source>
        <dbReference type="ARBA" id="ARBA00022741"/>
    </source>
</evidence>
<keyword evidence="12" id="KW-1185">Reference proteome</keyword>
<sequence length="619" mass="68062">MAKKNIKKQVNSKPKDNRIGLDIKKQMKQVDVGVVNGTFVFTSPLTIAELAPKLNKSVNEIIMRYFKKGIAYNLNTILNEEQIGELCLEYDLDFKIEKNINTENLLDNISFDDDPKDLKTRAPIVTIMGHVDHGKTTLLDTIRKTSVTSNEAGGITQHIGAYQVVKNNQPITFIDTPGHEAFTEMRARGANLTDIVILVVAADDGIKMQTEEAIDHAKAANVPIIVFVNKMDKYEADPNKVIQQLAGKELVAEELGGDTVFIKGSALKNEGIAELLDSILLVAELNEYKANPNRLAYGTTIEANLDKGHGPIATLLVQNGTLKKGDYLVVGATYGKIRNMFDENNNELTAALPSKPVKVTGFDSVPTAGDKFLALDAEKQARQIANDVRQKNIRIERAMVNNLELKQKIADGELKNINLIIKADVQGSLEALKGIVSGIEINGATSSLIRSAIGQISESDIRLAQTSNAVIVGFNIRPSRLIKELADSVGIKIVSYEVIYKFKEDLESWLKGSLDPIIVEEVLGEAVVLKIWHHSQVGTICGCNVLNGKIKRNALARVIRDGVVIYSSKIASLQQNKDQASEVTKGRDCGLTIENFNDIKENDIIECYAKIEKKHDEVN</sequence>
<dbReference type="InterPro" id="IPR044145">
    <property type="entry name" value="IF2_II"/>
</dbReference>
<dbReference type="Pfam" id="PF11987">
    <property type="entry name" value="IF-2"/>
    <property type="match status" value="1"/>
</dbReference>
<dbReference type="EMBL" id="JFDP01000088">
    <property type="protein sequence ID" value="KEZ22230.1"/>
    <property type="molecule type" value="Genomic_DNA"/>
</dbReference>
<keyword evidence="6 8" id="KW-0342">GTP-binding</keyword>
<dbReference type="CDD" id="cd01887">
    <property type="entry name" value="IF2_eIF5B"/>
    <property type="match status" value="1"/>
</dbReference>
<dbReference type="InterPro" id="IPR005225">
    <property type="entry name" value="Small_GTP-bd"/>
</dbReference>